<dbReference type="PANTHER" id="PTHR23351:SF56">
    <property type="entry name" value="KAYAK"/>
    <property type="match status" value="1"/>
</dbReference>
<evidence type="ECO:0000256" key="1">
    <source>
        <dbReference type="SAM" id="MobiDB-lite"/>
    </source>
</evidence>
<keyword evidence="4" id="KW-1185">Reference proteome</keyword>
<dbReference type="InterPro" id="IPR046347">
    <property type="entry name" value="bZIP_sf"/>
</dbReference>
<gene>
    <name evidence="3" type="ORF">GWI33_013756</name>
</gene>
<dbReference type="InterPro" id="IPR000837">
    <property type="entry name" value="AP-1"/>
</dbReference>
<dbReference type="PANTHER" id="PTHR23351">
    <property type="entry name" value="FOS TRANSCRIPTION FACTOR-RELATED"/>
    <property type="match status" value="1"/>
</dbReference>
<dbReference type="Gene3D" id="1.20.5.170">
    <property type="match status" value="1"/>
</dbReference>
<dbReference type="PRINTS" id="PR00042">
    <property type="entry name" value="LEUZIPPRFOS"/>
</dbReference>
<dbReference type="Proteomes" id="UP000625711">
    <property type="component" value="Unassembled WGS sequence"/>
</dbReference>
<dbReference type="SUPFAM" id="SSF57959">
    <property type="entry name" value="Leucine zipper domain"/>
    <property type="match status" value="1"/>
</dbReference>
<dbReference type="SMART" id="SM00338">
    <property type="entry name" value="BRLZ"/>
    <property type="match status" value="1"/>
</dbReference>
<comment type="caution">
    <text evidence="3">The sequence shown here is derived from an EMBL/GenBank/DDBJ whole genome shotgun (WGS) entry which is preliminary data.</text>
</comment>
<evidence type="ECO:0000259" key="2">
    <source>
        <dbReference type="PROSITE" id="PS50217"/>
    </source>
</evidence>
<evidence type="ECO:0000313" key="4">
    <source>
        <dbReference type="Proteomes" id="UP000625711"/>
    </source>
</evidence>
<feature type="domain" description="BZIP" evidence="2">
    <location>
        <begin position="257"/>
        <end position="320"/>
    </location>
</feature>
<name>A0A834MCY7_RHYFE</name>
<dbReference type="GO" id="GO:0005634">
    <property type="term" value="C:nucleus"/>
    <property type="evidence" value="ECO:0007669"/>
    <property type="project" value="TreeGrafter"/>
</dbReference>
<dbReference type="Pfam" id="PF00170">
    <property type="entry name" value="bZIP_1"/>
    <property type="match status" value="1"/>
</dbReference>
<accession>A0A834MCY7</accession>
<feature type="compositionally biased region" description="Low complexity" evidence="1">
    <location>
        <begin position="206"/>
        <end position="225"/>
    </location>
</feature>
<reference evidence="3" key="1">
    <citation type="submission" date="2020-08" db="EMBL/GenBank/DDBJ databases">
        <title>Genome sequencing and assembly of the red palm weevil Rhynchophorus ferrugineus.</title>
        <authorList>
            <person name="Dias G.B."/>
            <person name="Bergman C.M."/>
            <person name="Manee M."/>
        </authorList>
    </citation>
    <scope>NUCLEOTIDE SEQUENCE</scope>
    <source>
        <strain evidence="3">AA-2017</strain>
        <tissue evidence="3">Whole larva</tissue>
    </source>
</reference>
<feature type="region of interest" description="Disordered" evidence="1">
    <location>
        <begin position="53"/>
        <end position="75"/>
    </location>
</feature>
<dbReference type="GO" id="GO:0000978">
    <property type="term" value="F:RNA polymerase II cis-regulatory region sequence-specific DNA binding"/>
    <property type="evidence" value="ECO:0007669"/>
    <property type="project" value="TreeGrafter"/>
</dbReference>
<dbReference type="AlphaFoldDB" id="A0A834MCY7"/>
<dbReference type="InterPro" id="IPR004827">
    <property type="entry name" value="bZIP"/>
</dbReference>
<protein>
    <recommendedName>
        <fullName evidence="2">BZIP domain-containing protein</fullName>
    </recommendedName>
</protein>
<dbReference type="PROSITE" id="PS50217">
    <property type="entry name" value="BZIP"/>
    <property type="match status" value="1"/>
</dbReference>
<dbReference type="EMBL" id="JAACXV010013376">
    <property type="protein sequence ID" value="KAF7273539.1"/>
    <property type="molecule type" value="Genomic_DNA"/>
</dbReference>
<organism evidence="3 4">
    <name type="scientific">Rhynchophorus ferrugineus</name>
    <name type="common">Red palm weevil</name>
    <name type="synonym">Curculio ferrugineus</name>
    <dbReference type="NCBI Taxonomy" id="354439"/>
    <lineage>
        <taxon>Eukaryota</taxon>
        <taxon>Metazoa</taxon>
        <taxon>Ecdysozoa</taxon>
        <taxon>Arthropoda</taxon>
        <taxon>Hexapoda</taxon>
        <taxon>Insecta</taxon>
        <taxon>Pterygota</taxon>
        <taxon>Neoptera</taxon>
        <taxon>Endopterygota</taxon>
        <taxon>Coleoptera</taxon>
        <taxon>Polyphaga</taxon>
        <taxon>Cucujiformia</taxon>
        <taxon>Curculionidae</taxon>
        <taxon>Dryophthorinae</taxon>
        <taxon>Rhynchophorus</taxon>
    </lineage>
</organism>
<evidence type="ECO:0000313" key="3">
    <source>
        <dbReference type="EMBL" id="KAF7273539.1"/>
    </source>
</evidence>
<dbReference type="GO" id="GO:0000981">
    <property type="term" value="F:DNA-binding transcription factor activity, RNA polymerase II-specific"/>
    <property type="evidence" value="ECO:0007669"/>
    <property type="project" value="TreeGrafter"/>
</dbReference>
<dbReference type="OrthoDB" id="5866312at2759"/>
<feature type="region of interest" description="Disordered" evidence="1">
    <location>
        <begin position="206"/>
        <end position="270"/>
    </location>
</feature>
<dbReference type="PROSITE" id="PS00036">
    <property type="entry name" value="BZIP_BASIC"/>
    <property type="match status" value="1"/>
</dbReference>
<proteinExistence type="predicted"/>
<sequence length="468" mass="52367">MVWYSSEYVVRPSWHWKLQKQRLASVGTLFSPVRRRRDRSRYRCPSSVLPSLRHETAAIGSPSSRRPPRTNDPPFKRRSVLFALAPKPRSSPLRPQSRASSLANARVTMDYLDQNDITHFLAQELLYHQFIALEGLNSGVPTRTTPTLTPTTLRNIEQTFIELQSKPEPHENEAGFVPPLVHSIGNNQYVPASEAGDLCVNPSAKSPSIWQNSLSQSSSDSNTGSTPPLIVKTQGPVRRNMGGRKPTKISDLSPEEEERRRIRRERNKAAAARCRKRRVDHTNALIMEVEELEQKRQKLLEERRQLQDMKDSLDYLIESHQSSGQCRRTTDSPPDVKPFDHIYYDKNHERVKTEIIEPMDDIFLQPSPTKKVMLSSALPISKPPRPNSLNVSASALPRHVSEIAGVSISTPSTGMVFNFDSLMGGGTGLTPVSAPLVPSCSSQQRNMPITMTDVASPDSHGPPKLVSL</sequence>